<proteinExistence type="inferred from homology"/>
<dbReference type="Proteomes" id="UP000054988">
    <property type="component" value="Unassembled WGS sequence"/>
</dbReference>
<dbReference type="eggNOG" id="ENOG502QTVQ">
    <property type="taxonomic scope" value="Eukaryota"/>
</dbReference>
<evidence type="ECO:0000313" key="10">
    <source>
        <dbReference type="Proteomes" id="UP000054988"/>
    </source>
</evidence>
<evidence type="ECO:0000313" key="9">
    <source>
        <dbReference type="EMBL" id="KTB42713.1"/>
    </source>
</evidence>
<evidence type="ECO:0000256" key="3">
    <source>
        <dbReference type="ARBA" id="ARBA00022617"/>
    </source>
</evidence>
<evidence type="ECO:0000259" key="8">
    <source>
        <dbReference type="PROSITE" id="PS51405"/>
    </source>
</evidence>
<protein>
    <recommendedName>
        <fullName evidence="8">Heme haloperoxidase family profile domain-containing protein</fullName>
    </recommendedName>
</protein>
<keyword evidence="4" id="KW-0479">Metal-binding</keyword>
<keyword evidence="5" id="KW-0560">Oxidoreductase</keyword>
<dbReference type="PROSITE" id="PS51405">
    <property type="entry name" value="HEME_HALOPEROXIDASE"/>
    <property type="match status" value="1"/>
</dbReference>
<evidence type="ECO:0000256" key="6">
    <source>
        <dbReference type="ARBA" id="ARBA00023004"/>
    </source>
</evidence>
<keyword evidence="3" id="KW-0349">Heme</keyword>
<keyword evidence="2" id="KW-0575">Peroxidase</keyword>
<dbReference type="SUPFAM" id="SSF47571">
    <property type="entry name" value="Cloroperoxidase"/>
    <property type="match status" value="1"/>
</dbReference>
<dbReference type="PANTHER" id="PTHR33577:SF9">
    <property type="entry name" value="PEROXIDASE STCC"/>
    <property type="match status" value="1"/>
</dbReference>
<comment type="similarity">
    <text evidence="7">Belongs to the chloroperoxidase family.</text>
</comment>
<dbReference type="Pfam" id="PF01328">
    <property type="entry name" value="Peroxidase_2"/>
    <property type="match status" value="1"/>
</dbReference>
<evidence type="ECO:0000256" key="1">
    <source>
        <dbReference type="ARBA" id="ARBA00001970"/>
    </source>
</evidence>
<dbReference type="EMBL" id="LATX01001304">
    <property type="protein sequence ID" value="KTB42713.1"/>
    <property type="molecule type" value="Genomic_DNA"/>
</dbReference>
<comment type="caution">
    <text evidence="9">The sequence shown here is derived from an EMBL/GenBank/DDBJ whole genome shotgun (WGS) entry which is preliminary data.</text>
</comment>
<sequence length="282" mass="31004">MVLRVSALSPEKLCSRLQFSPVKLTLNFITLAIAVATALANPLVVTSSPHDEINWSKHHLANHGFLPRNGMNITIPVVLQGSFDGFNIPTKELLFAAEASVFTSDLLDQFSLNDIKLHGNIEHDASLSCVDHGLGDNAIFNSSIYATLASSNPGVDYYNATSAGQVQKERLAHSLANNPNVTNTIKEILIRTRESMFYLYGMEGEAGTGKVPKKLVDIFFREERLPLEEGWKRPGPFLDENIDPILAEIFRASEWTPIEGQCPWFTLAPGGTTNPVRDGTIL</sequence>
<dbReference type="AlphaFoldDB" id="A0A0W0G293"/>
<gene>
    <name evidence="9" type="ORF">WG66_4742</name>
</gene>
<keyword evidence="6" id="KW-0408">Iron</keyword>
<accession>A0A0W0G293</accession>
<dbReference type="InterPro" id="IPR036851">
    <property type="entry name" value="Chloroperoxidase-like_sf"/>
</dbReference>
<dbReference type="GO" id="GO:0004601">
    <property type="term" value="F:peroxidase activity"/>
    <property type="evidence" value="ECO:0007669"/>
    <property type="project" value="UniProtKB-KW"/>
</dbReference>
<name>A0A0W0G293_MONRR</name>
<evidence type="ECO:0000256" key="5">
    <source>
        <dbReference type="ARBA" id="ARBA00023002"/>
    </source>
</evidence>
<organism evidence="9 10">
    <name type="scientific">Moniliophthora roreri</name>
    <name type="common">Frosty pod rot fungus</name>
    <name type="synonym">Monilia roreri</name>
    <dbReference type="NCBI Taxonomy" id="221103"/>
    <lineage>
        <taxon>Eukaryota</taxon>
        <taxon>Fungi</taxon>
        <taxon>Dikarya</taxon>
        <taxon>Basidiomycota</taxon>
        <taxon>Agaricomycotina</taxon>
        <taxon>Agaricomycetes</taxon>
        <taxon>Agaricomycetidae</taxon>
        <taxon>Agaricales</taxon>
        <taxon>Marasmiineae</taxon>
        <taxon>Marasmiaceae</taxon>
        <taxon>Moniliophthora</taxon>
    </lineage>
</organism>
<evidence type="ECO:0000256" key="4">
    <source>
        <dbReference type="ARBA" id="ARBA00022723"/>
    </source>
</evidence>
<evidence type="ECO:0000256" key="7">
    <source>
        <dbReference type="ARBA" id="ARBA00025795"/>
    </source>
</evidence>
<dbReference type="Gene3D" id="1.10.489.10">
    <property type="entry name" value="Chloroperoxidase-like"/>
    <property type="match status" value="1"/>
</dbReference>
<dbReference type="GO" id="GO:0046872">
    <property type="term" value="F:metal ion binding"/>
    <property type="evidence" value="ECO:0007669"/>
    <property type="project" value="UniProtKB-KW"/>
</dbReference>
<dbReference type="InterPro" id="IPR000028">
    <property type="entry name" value="Chloroperoxidase"/>
</dbReference>
<evidence type="ECO:0000256" key="2">
    <source>
        <dbReference type="ARBA" id="ARBA00022559"/>
    </source>
</evidence>
<feature type="domain" description="Heme haloperoxidase family profile" evidence="8">
    <location>
        <begin position="60"/>
        <end position="252"/>
    </location>
</feature>
<comment type="cofactor">
    <cofactor evidence="1">
        <name>heme b</name>
        <dbReference type="ChEBI" id="CHEBI:60344"/>
    </cofactor>
</comment>
<reference evidence="9 10" key="1">
    <citation type="submission" date="2015-12" db="EMBL/GenBank/DDBJ databases">
        <title>Draft genome sequence of Moniliophthora roreri, the causal agent of frosty pod rot of cacao.</title>
        <authorList>
            <person name="Aime M.C."/>
            <person name="Diaz-Valderrama J.R."/>
            <person name="Kijpornyongpan T."/>
            <person name="Phillips-Mora W."/>
        </authorList>
    </citation>
    <scope>NUCLEOTIDE SEQUENCE [LARGE SCALE GENOMIC DNA]</scope>
    <source>
        <strain evidence="9 10">MCA 2952</strain>
    </source>
</reference>
<dbReference type="PANTHER" id="PTHR33577">
    <property type="entry name" value="STERIGMATOCYSTIN BIOSYNTHESIS PEROXIDASE STCC-RELATED"/>
    <property type="match status" value="1"/>
</dbReference>